<dbReference type="Proteomes" id="UP000799421">
    <property type="component" value="Unassembled WGS sequence"/>
</dbReference>
<sequence>MAFPSSRAKFPSELQLKTLINLHDDLSSLVKAAMVSKAWFDLITDIIWKKAPFSAFKKIPDLKKGLYARRVKELVIDASEISAEEGKLHEWETSIELLLFPNLNSITITDYASLSKTFVLQPDNFLPCQLQKVSLTGPDCKSLTIMNDRCRYLNELSLMKVPKDVSSEILASLLRKQKYLKSFEFSEGVEANHIANGEILAHLARRNDLNRLKFHADIDYGIMEDLSKKLNPFPTLMKLSITTDPAAVKLLPKVAPNLRGLKLQLDDEGCTAFQAISTMTNLRYLKISLKGGTILTRYKISLLASLKHLRTLRIGAWNADTDMLHGSLLRVADFTALFENFREMETFSFHAVHDDTTEVLDSLGVCCPRLKCCDITGVFELMACDDVETFSQMTNLKVNALGSFRSHYYGEYIRECQRSNLFRSAYTVRLTERLRRIAPRLNALTLRDESNASERIATFFDECMTGVYRQKPRHEPQW</sequence>
<dbReference type="SUPFAM" id="SSF81383">
    <property type="entry name" value="F-box domain"/>
    <property type="match status" value="1"/>
</dbReference>
<protein>
    <recommendedName>
        <fullName evidence="3">F-box domain-containing protein</fullName>
    </recommendedName>
</protein>
<dbReference type="EMBL" id="MU005975">
    <property type="protein sequence ID" value="KAF2861111.1"/>
    <property type="molecule type" value="Genomic_DNA"/>
</dbReference>
<dbReference type="SUPFAM" id="SSF52047">
    <property type="entry name" value="RNI-like"/>
    <property type="match status" value="1"/>
</dbReference>
<dbReference type="InterPro" id="IPR032675">
    <property type="entry name" value="LRR_dom_sf"/>
</dbReference>
<evidence type="ECO:0000313" key="2">
    <source>
        <dbReference type="Proteomes" id="UP000799421"/>
    </source>
</evidence>
<gene>
    <name evidence="1" type="ORF">K470DRAFT_257256</name>
</gene>
<dbReference type="AlphaFoldDB" id="A0A6A7C0S3"/>
<accession>A0A6A7C0S3</accession>
<evidence type="ECO:0000313" key="1">
    <source>
        <dbReference type="EMBL" id="KAF2861111.1"/>
    </source>
</evidence>
<proteinExistence type="predicted"/>
<reference evidence="1" key="1">
    <citation type="journal article" date="2020" name="Stud. Mycol.">
        <title>101 Dothideomycetes genomes: a test case for predicting lifestyles and emergence of pathogens.</title>
        <authorList>
            <person name="Haridas S."/>
            <person name="Albert R."/>
            <person name="Binder M."/>
            <person name="Bloem J."/>
            <person name="Labutti K."/>
            <person name="Salamov A."/>
            <person name="Andreopoulos B."/>
            <person name="Baker S."/>
            <person name="Barry K."/>
            <person name="Bills G."/>
            <person name="Bluhm B."/>
            <person name="Cannon C."/>
            <person name="Castanera R."/>
            <person name="Culley D."/>
            <person name="Daum C."/>
            <person name="Ezra D."/>
            <person name="Gonzalez J."/>
            <person name="Henrissat B."/>
            <person name="Kuo A."/>
            <person name="Liang C."/>
            <person name="Lipzen A."/>
            <person name="Lutzoni F."/>
            <person name="Magnuson J."/>
            <person name="Mondo S."/>
            <person name="Nolan M."/>
            <person name="Ohm R."/>
            <person name="Pangilinan J."/>
            <person name="Park H.-J."/>
            <person name="Ramirez L."/>
            <person name="Alfaro M."/>
            <person name="Sun H."/>
            <person name="Tritt A."/>
            <person name="Yoshinaga Y."/>
            <person name="Zwiers L.-H."/>
            <person name="Turgeon B."/>
            <person name="Goodwin S."/>
            <person name="Spatafora J."/>
            <person name="Crous P."/>
            <person name="Grigoriev I."/>
        </authorList>
    </citation>
    <scope>NUCLEOTIDE SEQUENCE</scope>
    <source>
        <strain evidence="1">CBS 480.64</strain>
    </source>
</reference>
<dbReference type="Gene3D" id="3.80.10.10">
    <property type="entry name" value="Ribonuclease Inhibitor"/>
    <property type="match status" value="1"/>
</dbReference>
<name>A0A6A7C0S3_9PEZI</name>
<dbReference type="InterPro" id="IPR036047">
    <property type="entry name" value="F-box-like_dom_sf"/>
</dbReference>
<evidence type="ECO:0008006" key="3">
    <source>
        <dbReference type="Google" id="ProtNLM"/>
    </source>
</evidence>
<organism evidence="1 2">
    <name type="scientific">Piedraia hortae CBS 480.64</name>
    <dbReference type="NCBI Taxonomy" id="1314780"/>
    <lineage>
        <taxon>Eukaryota</taxon>
        <taxon>Fungi</taxon>
        <taxon>Dikarya</taxon>
        <taxon>Ascomycota</taxon>
        <taxon>Pezizomycotina</taxon>
        <taxon>Dothideomycetes</taxon>
        <taxon>Dothideomycetidae</taxon>
        <taxon>Capnodiales</taxon>
        <taxon>Piedraiaceae</taxon>
        <taxon>Piedraia</taxon>
    </lineage>
</organism>
<keyword evidence="2" id="KW-1185">Reference proteome</keyword>